<sequence length="170" mass="20126">MLGLVDKQLPNRWTRLYKDREPRKLIKKRATVAPTRVPPRRIFFSKESERKARGPPGEARTSLTHKEKAALDFLTFVLCLMRFAADWQRVSFQARDNSNSPTELGDGFVFGCIYKVIEKRLDALQFISDQIVEMNKKCFHCNDQESMKFHFSKFQYEHHWLFRKPQVDSQ</sequence>
<protein>
    <submittedName>
        <fullName evidence="1">Uncharacterized protein</fullName>
    </submittedName>
</protein>
<keyword evidence="2" id="KW-1185">Reference proteome</keyword>
<reference evidence="1 2" key="1">
    <citation type="submission" date="2021-06" db="EMBL/GenBank/DDBJ databases">
        <title>Caerostris darwini draft genome.</title>
        <authorList>
            <person name="Kono N."/>
            <person name="Arakawa K."/>
        </authorList>
    </citation>
    <scope>NUCLEOTIDE SEQUENCE [LARGE SCALE GENOMIC DNA]</scope>
</reference>
<dbReference type="Proteomes" id="UP001054837">
    <property type="component" value="Unassembled WGS sequence"/>
</dbReference>
<gene>
    <name evidence="1" type="ORF">CDAR_589361</name>
</gene>
<dbReference type="AlphaFoldDB" id="A0AAV4T7B4"/>
<comment type="caution">
    <text evidence="1">The sequence shown here is derived from an EMBL/GenBank/DDBJ whole genome shotgun (WGS) entry which is preliminary data.</text>
</comment>
<evidence type="ECO:0000313" key="2">
    <source>
        <dbReference type="Proteomes" id="UP001054837"/>
    </source>
</evidence>
<dbReference type="EMBL" id="BPLQ01009159">
    <property type="protein sequence ID" value="GIY42180.1"/>
    <property type="molecule type" value="Genomic_DNA"/>
</dbReference>
<name>A0AAV4T7B4_9ARAC</name>
<accession>A0AAV4T7B4</accession>
<proteinExistence type="predicted"/>
<evidence type="ECO:0000313" key="1">
    <source>
        <dbReference type="EMBL" id="GIY42180.1"/>
    </source>
</evidence>
<organism evidence="1 2">
    <name type="scientific">Caerostris darwini</name>
    <dbReference type="NCBI Taxonomy" id="1538125"/>
    <lineage>
        <taxon>Eukaryota</taxon>
        <taxon>Metazoa</taxon>
        <taxon>Ecdysozoa</taxon>
        <taxon>Arthropoda</taxon>
        <taxon>Chelicerata</taxon>
        <taxon>Arachnida</taxon>
        <taxon>Araneae</taxon>
        <taxon>Araneomorphae</taxon>
        <taxon>Entelegynae</taxon>
        <taxon>Araneoidea</taxon>
        <taxon>Araneidae</taxon>
        <taxon>Caerostris</taxon>
    </lineage>
</organism>